<dbReference type="Proteomes" id="UP000034166">
    <property type="component" value="Unassembled WGS sequence"/>
</dbReference>
<dbReference type="OrthoDB" id="2971310at2"/>
<organism evidence="2 3">
    <name type="scientific">Mesobacillus campisalis</name>
    <dbReference type="NCBI Taxonomy" id="1408103"/>
    <lineage>
        <taxon>Bacteria</taxon>
        <taxon>Bacillati</taxon>
        <taxon>Bacillota</taxon>
        <taxon>Bacilli</taxon>
        <taxon>Bacillales</taxon>
        <taxon>Bacillaceae</taxon>
        <taxon>Mesobacillus</taxon>
    </lineage>
</organism>
<evidence type="ECO:0000313" key="2">
    <source>
        <dbReference type="EMBL" id="KKK36815.1"/>
    </source>
</evidence>
<name>A0A0M2SW14_9BACI</name>
<gene>
    <name evidence="2" type="ORF">WQ57_17290</name>
</gene>
<feature type="transmembrane region" description="Helical" evidence="1">
    <location>
        <begin position="61"/>
        <end position="81"/>
    </location>
</feature>
<sequence length="89" mass="10015">MKMVRKAFAASFLIHLFYIAITLLTGYILTKNYEPDLSNEWDSVVVLQSEVAFGVVQGSPFYVVFSLMAGAVLCWIILYTWSKVSKVKG</sequence>
<keyword evidence="3" id="KW-1185">Reference proteome</keyword>
<dbReference type="SUPFAM" id="SSF81342">
    <property type="entry name" value="Transmembrane di-heme cytochromes"/>
    <property type="match status" value="1"/>
</dbReference>
<evidence type="ECO:0000256" key="1">
    <source>
        <dbReference type="SAM" id="Phobius"/>
    </source>
</evidence>
<evidence type="ECO:0000313" key="3">
    <source>
        <dbReference type="Proteomes" id="UP000034166"/>
    </source>
</evidence>
<keyword evidence="1" id="KW-0472">Membrane</keyword>
<dbReference type="PATRIC" id="fig|1408103.3.peg.3843"/>
<dbReference type="InterPro" id="IPR027387">
    <property type="entry name" value="Cytb/b6-like_sf"/>
</dbReference>
<comment type="caution">
    <text evidence="2">The sequence shown here is derived from an EMBL/GenBank/DDBJ whole genome shotgun (WGS) entry which is preliminary data.</text>
</comment>
<keyword evidence="1" id="KW-1133">Transmembrane helix</keyword>
<dbReference type="Gene3D" id="1.20.810.10">
    <property type="entry name" value="Cytochrome Bc1 Complex, Chain C"/>
    <property type="match status" value="1"/>
</dbReference>
<dbReference type="GO" id="GO:0016020">
    <property type="term" value="C:membrane"/>
    <property type="evidence" value="ECO:0007669"/>
    <property type="project" value="InterPro"/>
</dbReference>
<dbReference type="RefSeq" id="WP_046525017.1">
    <property type="nucleotide sequence ID" value="NZ_LAYY01000022.1"/>
</dbReference>
<dbReference type="GO" id="GO:0022904">
    <property type="term" value="P:respiratory electron transport chain"/>
    <property type="evidence" value="ECO:0007669"/>
    <property type="project" value="InterPro"/>
</dbReference>
<accession>A0A0M2SW14</accession>
<reference evidence="2 3" key="1">
    <citation type="submission" date="2015-04" db="EMBL/GenBank/DDBJ databases">
        <title>Taxonomic description and genome sequence of Bacillus campisalis sp. nov., a novel member of the genus Bacillus isolated from solar saltern.</title>
        <authorList>
            <person name="Mathan Kumar R."/>
            <person name="Kaur G."/>
            <person name="Kumar A."/>
            <person name="Singh N.K."/>
            <person name="Kaur N."/>
            <person name="Kumar N."/>
            <person name="Mayilraj S."/>
        </authorList>
    </citation>
    <scope>NUCLEOTIDE SEQUENCE [LARGE SCALE GENOMIC DNA]</scope>
    <source>
        <strain evidence="2 3">SA2-6</strain>
    </source>
</reference>
<keyword evidence="1" id="KW-0812">Transmembrane</keyword>
<dbReference type="InterPro" id="IPR016174">
    <property type="entry name" value="Di-haem_cyt_TM"/>
</dbReference>
<dbReference type="AlphaFoldDB" id="A0A0M2SW14"/>
<protein>
    <submittedName>
        <fullName evidence="2">Uncharacterized protein</fullName>
    </submittedName>
</protein>
<proteinExistence type="predicted"/>
<dbReference type="EMBL" id="LAYY01000022">
    <property type="protein sequence ID" value="KKK36815.1"/>
    <property type="molecule type" value="Genomic_DNA"/>
</dbReference>
<feature type="transmembrane region" description="Helical" evidence="1">
    <location>
        <begin position="7"/>
        <end position="29"/>
    </location>
</feature>